<protein>
    <submittedName>
        <fullName evidence="5">Exonuclease</fullName>
    </submittedName>
</protein>
<dbReference type="InterPro" id="IPR051274">
    <property type="entry name" value="3-5_Exoribonuclease"/>
</dbReference>
<dbReference type="InterPro" id="IPR047201">
    <property type="entry name" value="ERI-1_3'hExo-like"/>
</dbReference>
<dbReference type="GO" id="GO:0003676">
    <property type="term" value="F:nucleic acid binding"/>
    <property type="evidence" value="ECO:0007669"/>
    <property type="project" value="InterPro"/>
</dbReference>
<feature type="domain" description="Exonuclease" evidence="4">
    <location>
        <begin position="6"/>
        <end position="186"/>
    </location>
</feature>
<dbReference type="InterPro" id="IPR013520">
    <property type="entry name" value="Ribonucl_H"/>
</dbReference>
<proteinExistence type="predicted"/>
<dbReference type="AlphaFoldDB" id="A0A3A1R5N6"/>
<dbReference type="InterPro" id="IPR012337">
    <property type="entry name" value="RNaseH-like_sf"/>
</dbReference>
<dbReference type="RefSeq" id="WP_119545845.1">
    <property type="nucleotide sequence ID" value="NZ_QXIR01000004.1"/>
</dbReference>
<dbReference type="SMART" id="SM00479">
    <property type="entry name" value="EXOIII"/>
    <property type="match status" value="1"/>
</dbReference>
<accession>A0A3A1R5N6</accession>
<evidence type="ECO:0000313" key="6">
    <source>
        <dbReference type="Proteomes" id="UP000265801"/>
    </source>
</evidence>
<dbReference type="SUPFAM" id="SSF53098">
    <property type="entry name" value="Ribonuclease H-like"/>
    <property type="match status" value="1"/>
</dbReference>
<reference evidence="5 6" key="1">
    <citation type="submission" date="2018-09" db="EMBL/GenBank/DDBJ databases">
        <title>Bacillus saliacetes sp. nov., isolated from Thai shrimp paste (Ka-pi).</title>
        <authorList>
            <person name="Daroonpunt R."/>
            <person name="Tanasupawat S."/>
            <person name="Yiamsombut S."/>
        </authorList>
    </citation>
    <scope>NUCLEOTIDE SEQUENCE [LARGE SCALE GENOMIC DNA]</scope>
    <source>
        <strain evidence="5 6">SKP7-4</strain>
    </source>
</reference>
<keyword evidence="6" id="KW-1185">Reference proteome</keyword>
<gene>
    <name evidence="5" type="ORF">D3H55_04480</name>
</gene>
<evidence type="ECO:0000256" key="2">
    <source>
        <dbReference type="ARBA" id="ARBA00022801"/>
    </source>
</evidence>
<dbReference type="CDD" id="cd06133">
    <property type="entry name" value="ERI-1_3'hExo_like"/>
    <property type="match status" value="1"/>
</dbReference>
<keyword evidence="2" id="KW-0378">Hydrolase</keyword>
<dbReference type="PANTHER" id="PTHR23044:SF61">
    <property type="entry name" value="3'-5' EXORIBONUCLEASE 1-RELATED"/>
    <property type="match status" value="1"/>
</dbReference>
<dbReference type="EMBL" id="QXIR01000004">
    <property type="protein sequence ID" value="RIW37426.1"/>
    <property type="molecule type" value="Genomic_DNA"/>
</dbReference>
<keyword evidence="3 5" id="KW-0269">Exonuclease</keyword>
<dbReference type="InterPro" id="IPR036397">
    <property type="entry name" value="RNaseH_sf"/>
</dbReference>
<dbReference type="Proteomes" id="UP000265801">
    <property type="component" value="Unassembled WGS sequence"/>
</dbReference>
<dbReference type="Gene3D" id="3.30.420.10">
    <property type="entry name" value="Ribonuclease H-like superfamily/Ribonuclease H"/>
    <property type="match status" value="1"/>
</dbReference>
<dbReference type="GO" id="GO:0000175">
    <property type="term" value="F:3'-5'-RNA exonuclease activity"/>
    <property type="evidence" value="ECO:0007669"/>
    <property type="project" value="InterPro"/>
</dbReference>
<organism evidence="5 6">
    <name type="scientific">Bacillus salacetis</name>
    <dbReference type="NCBI Taxonomy" id="2315464"/>
    <lineage>
        <taxon>Bacteria</taxon>
        <taxon>Bacillati</taxon>
        <taxon>Bacillota</taxon>
        <taxon>Bacilli</taxon>
        <taxon>Bacillales</taxon>
        <taxon>Bacillaceae</taxon>
        <taxon>Bacillus</taxon>
    </lineage>
</organism>
<evidence type="ECO:0000259" key="4">
    <source>
        <dbReference type="SMART" id="SM00479"/>
    </source>
</evidence>
<name>A0A3A1R5N6_9BACI</name>
<dbReference type="PANTHER" id="PTHR23044">
    <property type="entry name" value="3'-5' EXONUCLEASE ERI1-RELATED"/>
    <property type="match status" value="1"/>
</dbReference>
<comment type="caution">
    <text evidence="5">The sequence shown here is derived from an EMBL/GenBank/DDBJ whole genome shotgun (WGS) entry which is preliminary data.</text>
</comment>
<sequence length="307" mass="35710">MAELKQFIFFDFEMKCDDRGMAFEDMEAIRLGAVKYDLDTKQISYFDKYINPTTPWPLSNFCKQLTGISDRDLKTADSFPAVFKEFLFWIGGVKKSRFFSWSKSDMTRLKLDSERHGLHEVTIEKIESRYVDFQETFSKHVSKDNLSVANALGLYGVEFKGAAHNPMYDAFNTLQIFLHYYSQPLISDIEMAKAFILPGEEVDPDNINAKISQALIKDFTLLAENLHFAFRLRDAKKLLKKAGKTVKKYENILINRSGVFTEDVQRLVEHLVTFHVNLRESYQEHYAYSSRVMIMDDHSMNSIKHLK</sequence>
<dbReference type="Pfam" id="PF00929">
    <property type="entry name" value="RNase_T"/>
    <property type="match status" value="1"/>
</dbReference>
<evidence type="ECO:0000256" key="1">
    <source>
        <dbReference type="ARBA" id="ARBA00022722"/>
    </source>
</evidence>
<keyword evidence="1" id="KW-0540">Nuclease</keyword>
<evidence type="ECO:0000256" key="3">
    <source>
        <dbReference type="ARBA" id="ARBA00022839"/>
    </source>
</evidence>
<dbReference type="OrthoDB" id="159416at2"/>
<evidence type="ECO:0000313" key="5">
    <source>
        <dbReference type="EMBL" id="RIW37426.1"/>
    </source>
</evidence>